<dbReference type="RefSeq" id="WP_160896269.1">
    <property type="nucleotide sequence ID" value="NZ_WUMU01000024.1"/>
</dbReference>
<sequence>MPRTGLSAEELKQTAVRIASARITSQGYARLRMTDVAAEIGVSHAALYAHFRDKAALLDAVVDCWLITARHRLKEIAEGPGSAEDRLETFFVERVRLKREGARRDPELHEAYCQVSDRLRDVVTGHLDDMQATIAVLLRQTIPTLADPAHAAAVLQTALIGFNHPRLVRDFLHIDDATTERRLRDTLRTMLRGLRADPTA</sequence>
<dbReference type="EMBL" id="WUMU01000024">
    <property type="protein sequence ID" value="MXN20142.1"/>
    <property type="molecule type" value="Genomic_DNA"/>
</dbReference>
<dbReference type="PANTHER" id="PTHR47506">
    <property type="entry name" value="TRANSCRIPTIONAL REGULATORY PROTEIN"/>
    <property type="match status" value="1"/>
</dbReference>
<dbReference type="AlphaFoldDB" id="A0A6L7G925"/>
<evidence type="ECO:0000313" key="6">
    <source>
        <dbReference type="EMBL" id="MXN20142.1"/>
    </source>
</evidence>
<dbReference type="Pfam" id="PF17935">
    <property type="entry name" value="TetR_C_27"/>
    <property type="match status" value="1"/>
</dbReference>
<dbReference type="Gene3D" id="1.10.357.10">
    <property type="entry name" value="Tetracycline Repressor, domain 2"/>
    <property type="match status" value="1"/>
</dbReference>
<keyword evidence="3" id="KW-0804">Transcription</keyword>
<feature type="DNA-binding region" description="H-T-H motif" evidence="4">
    <location>
        <begin position="32"/>
        <end position="51"/>
    </location>
</feature>
<keyword evidence="1" id="KW-0805">Transcription regulation</keyword>
<evidence type="ECO:0000256" key="1">
    <source>
        <dbReference type="ARBA" id="ARBA00023015"/>
    </source>
</evidence>
<dbReference type="Pfam" id="PF00440">
    <property type="entry name" value="TetR_N"/>
    <property type="match status" value="1"/>
</dbReference>
<dbReference type="InterPro" id="IPR001647">
    <property type="entry name" value="HTH_TetR"/>
</dbReference>
<comment type="caution">
    <text evidence="6">The sequence shown here is derived from an EMBL/GenBank/DDBJ whole genome shotgun (WGS) entry which is preliminary data.</text>
</comment>
<dbReference type="PROSITE" id="PS50977">
    <property type="entry name" value="HTH_TETR_2"/>
    <property type="match status" value="1"/>
</dbReference>
<keyword evidence="7" id="KW-1185">Reference proteome</keyword>
<dbReference type="Proteomes" id="UP000477911">
    <property type="component" value="Unassembled WGS sequence"/>
</dbReference>
<evidence type="ECO:0000256" key="3">
    <source>
        <dbReference type="ARBA" id="ARBA00023163"/>
    </source>
</evidence>
<evidence type="ECO:0000313" key="7">
    <source>
        <dbReference type="Proteomes" id="UP000477911"/>
    </source>
</evidence>
<protein>
    <submittedName>
        <fullName evidence="6">TetR family transcriptional regulator</fullName>
    </submittedName>
</protein>
<dbReference type="GO" id="GO:0003677">
    <property type="term" value="F:DNA binding"/>
    <property type="evidence" value="ECO:0007669"/>
    <property type="project" value="UniProtKB-UniRule"/>
</dbReference>
<keyword evidence="2 4" id="KW-0238">DNA-binding</keyword>
<evidence type="ECO:0000259" key="5">
    <source>
        <dbReference type="PROSITE" id="PS50977"/>
    </source>
</evidence>
<dbReference type="PRINTS" id="PR00455">
    <property type="entry name" value="HTHTETR"/>
</dbReference>
<reference evidence="6 7" key="1">
    <citation type="submission" date="2019-12" db="EMBL/GenBank/DDBJ databases">
        <authorList>
            <person name="Li M."/>
        </authorList>
    </citation>
    <scope>NUCLEOTIDE SEQUENCE [LARGE SCALE GENOMIC DNA]</scope>
    <source>
        <strain evidence="6 7">GBMRC 2024</strain>
    </source>
</reference>
<organism evidence="6 7">
    <name type="scientific">Pseudooceanicola albus</name>
    <dbReference type="NCBI Taxonomy" id="2692189"/>
    <lineage>
        <taxon>Bacteria</taxon>
        <taxon>Pseudomonadati</taxon>
        <taxon>Pseudomonadota</taxon>
        <taxon>Alphaproteobacteria</taxon>
        <taxon>Rhodobacterales</taxon>
        <taxon>Paracoccaceae</taxon>
        <taxon>Pseudooceanicola</taxon>
    </lineage>
</organism>
<feature type="domain" description="HTH tetR-type" evidence="5">
    <location>
        <begin position="9"/>
        <end position="69"/>
    </location>
</feature>
<dbReference type="PANTHER" id="PTHR47506:SF7">
    <property type="entry name" value="TRANSCRIPTIONAL REGULATORY PROTEIN"/>
    <property type="match status" value="1"/>
</dbReference>
<gene>
    <name evidence="6" type="ORF">GR170_20090</name>
</gene>
<proteinExistence type="predicted"/>
<accession>A0A6L7G925</accession>
<dbReference type="InterPro" id="IPR009057">
    <property type="entry name" value="Homeodomain-like_sf"/>
</dbReference>
<evidence type="ECO:0000256" key="2">
    <source>
        <dbReference type="ARBA" id="ARBA00023125"/>
    </source>
</evidence>
<name>A0A6L7G925_9RHOB</name>
<dbReference type="SUPFAM" id="SSF46689">
    <property type="entry name" value="Homeodomain-like"/>
    <property type="match status" value="1"/>
</dbReference>
<evidence type="ECO:0000256" key="4">
    <source>
        <dbReference type="PROSITE-ProRule" id="PRU00335"/>
    </source>
</evidence>
<dbReference type="InterPro" id="IPR041478">
    <property type="entry name" value="TetR_C_27"/>
</dbReference>